<dbReference type="InterPro" id="IPR035965">
    <property type="entry name" value="PAS-like_dom_sf"/>
</dbReference>
<reference evidence="9 10" key="1">
    <citation type="journal article" date="2018" name="Environ. Microbiol.">
        <title>Novel energy conservation strategies and behaviour of Pelotomaculum schinkii driving syntrophic propionate catabolism.</title>
        <authorList>
            <person name="Hidalgo-Ahumada C.A.P."/>
            <person name="Nobu M.K."/>
            <person name="Narihiro T."/>
            <person name="Tamaki H."/>
            <person name="Liu W.T."/>
            <person name="Kamagata Y."/>
            <person name="Stams A.J.M."/>
            <person name="Imachi H."/>
            <person name="Sousa D.Z."/>
        </authorList>
    </citation>
    <scope>NUCLEOTIDE SEQUENCE [LARGE SCALE GENOMIC DNA]</scope>
    <source>
        <strain evidence="9 10">HH</strain>
    </source>
</reference>
<evidence type="ECO:0000259" key="8">
    <source>
        <dbReference type="PROSITE" id="PS50112"/>
    </source>
</evidence>
<dbReference type="InterPro" id="IPR058031">
    <property type="entry name" value="AAA_lid_NorR"/>
</dbReference>
<organism evidence="9 10">
    <name type="scientific">Pelotomaculum schinkii</name>
    <dbReference type="NCBI Taxonomy" id="78350"/>
    <lineage>
        <taxon>Bacteria</taxon>
        <taxon>Bacillati</taxon>
        <taxon>Bacillota</taxon>
        <taxon>Clostridia</taxon>
        <taxon>Eubacteriales</taxon>
        <taxon>Desulfotomaculaceae</taxon>
        <taxon>Pelotomaculum</taxon>
    </lineage>
</organism>
<feature type="domain" description="Sigma-54 factor interaction" evidence="7">
    <location>
        <begin position="267"/>
        <end position="497"/>
    </location>
</feature>
<feature type="domain" description="PAS" evidence="8">
    <location>
        <begin position="127"/>
        <end position="193"/>
    </location>
</feature>
<dbReference type="CDD" id="cd00130">
    <property type="entry name" value="PAS"/>
    <property type="match status" value="2"/>
</dbReference>
<evidence type="ECO:0000256" key="5">
    <source>
        <dbReference type="ARBA" id="ARBA00023163"/>
    </source>
</evidence>
<dbReference type="InterPro" id="IPR002078">
    <property type="entry name" value="Sigma_54_int"/>
</dbReference>
<comment type="caution">
    <text evidence="9">The sequence shown here is derived from an EMBL/GenBank/DDBJ whole genome shotgun (WGS) entry which is preliminary data.</text>
</comment>
<dbReference type="SUPFAM" id="SSF55785">
    <property type="entry name" value="PYP-like sensor domain (PAS domain)"/>
    <property type="match status" value="2"/>
</dbReference>
<dbReference type="PROSITE" id="PS50045">
    <property type="entry name" value="SIGMA54_INTERACT_4"/>
    <property type="match status" value="1"/>
</dbReference>
<feature type="domain" description="PAS" evidence="8">
    <location>
        <begin position="10"/>
        <end position="54"/>
    </location>
</feature>
<dbReference type="InterPro" id="IPR027417">
    <property type="entry name" value="P-loop_NTPase"/>
</dbReference>
<dbReference type="PROSITE" id="PS50112">
    <property type="entry name" value="PAS"/>
    <property type="match status" value="2"/>
</dbReference>
<dbReference type="EMBL" id="QFGA01000003">
    <property type="protein sequence ID" value="TEB05046.1"/>
    <property type="molecule type" value="Genomic_DNA"/>
</dbReference>
<dbReference type="GO" id="GO:0043565">
    <property type="term" value="F:sequence-specific DNA binding"/>
    <property type="evidence" value="ECO:0007669"/>
    <property type="project" value="InterPro"/>
</dbReference>
<evidence type="ECO:0000256" key="6">
    <source>
        <dbReference type="SAM" id="Coils"/>
    </source>
</evidence>
<dbReference type="Gene3D" id="3.40.50.300">
    <property type="entry name" value="P-loop containing nucleotide triphosphate hydrolases"/>
    <property type="match status" value="1"/>
</dbReference>
<dbReference type="SMART" id="SM00382">
    <property type="entry name" value="AAA"/>
    <property type="match status" value="1"/>
</dbReference>
<dbReference type="GO" id="GO:0006355">
    <property type="term" value="P:regulation of DNA-templated transcription"/>
    <property type="evidence" value="ECO:0007669"/>
    <property type="project" value="InterPro"/>
</dbReference>
<evidence type="ECO:0000256" key="2">
    <source>
        <dbReference type="ARBA" id="ARBA00022840"/>
    </source>
</evidence>
<dbReference type="PROSITE" id="PS00676">
    <property type="entry name" value="SIGMA54_INTERACT_2"/>
    <property type="match status" value="1"/>
</dbReference>
<dbReference type="GO" id="GO:0005524">
    <property type="term" value="F:ATP binding"/>
    <property type="evidence" value="ECO:0007669"/>
    <property type="project" value="UniProtKB-KW"/>
</dbReference>
<dbReference type="Pfam" id="PF02954">
    <property type="entry name" value="HTH_8"/>
    <property type="match status" value="1"/>
</dbReference>
<dbReference type="Gene3D" id="3.30.450.20">
    <property type="entry name" value="PAS domain"/>
    <property type="match status" value="2"/>
</dbReference>
<dbReference type="InterPro" id="IPR002197">
    <property type="entry name" value="HTH_Fis"/>
</dbReference>
<dbReference type="InterPro" id="IPR003593">
    <property type="entry name" value="AAA+_ATPase"/>
</dbReference>
<dbReference type="PRINTS" id="PR01590">
    <property type="entry name" value="HTHFIS"/>
</dbReference>
<dbReference type="NCBIfam" id="TIGR00229">
    <property type="entry name" value="sensory_box"/>
    <property type="match status" value="2"/>
</dbReference>
<dbReference type="PANTHER" id="PTHR32071">
    <property type="entry name" value="TRANSCRIPTIONAL REGULATORY PROTEIN"/>
    <property type="match status" value="1"/>
</dbReference>
<dbReference type="Pfam" id="PF00989">
    <property type="entry name" value="PAS"/>
    <property type="match status" value="2"/>
</dbReference>
<accession>A0A4Y7R8E6</accession>
<dbReference type="Pfam" id="PF00158">
    <property type="entry name" value="Sigma54_activat"/>
    <property type="match status" value="1"/>
</dbReference>
<evidence type="ECO:0000313" key="10">
    <source>
        <dbReference type="Proteomes" id="UP000298324"/>
    </source>
</evidence>
<name>A0A4Y7R8E6_9FIRM</name>
<evidence type="ECO:0000256" key="1">
    <source>
        <dbReference type="ARBA" id="ARBA00022741"/>
    </source>
</evidence>
<dbReference type="Proteomes" id="UP000298324">
    <property type="component" value="Unassembled WGS sequence"/>
</dbReference>
<keyword evidence="5" id="KW-0804">Transcription</keyword>
<keyword evidence="10" id="KW-1185">Reference proteome</keyword>
<evidence type="ECO:0000313" key="9">
    <source>
        <dbReference type="EMBL" id="TEB05046.1"/>
    </source>
</evidence>
<dbReference type="InterPro" id="IPR009057">
    <property type="entry name" value="Homeodomain-like_sf"/>
</dbReference>
<dbReference type="PANTHER" id="PTHR32071:SF57">
    <property type="entry name" value="C4-DICARBOXYLATE TRANSPORT TRANSCRIPTIONAL REGULATORY PROTEIN DCTD"/>
    <property type="match status" value="1"/>
</dbReference>
<dbReference type="Pfam" id="PF25601">
    <property type="entry name" value="AAA_lid_14"/>
    <property type="match status" value="1"/>
</dbReference>
<dbReference type="AlphaFoldDB" id="A0A4Y7R8E6"/>
<gene>
    <name evidence="9" type="primary">zraR_6</name>
    <name evidence="9" type="ORF">Psch_03809</name>
</gene>
<keyword evidence="3" id="KW-0805">Transcription regulation</keyword>
<evidence type="ECO:0000259" key="7">
    <source>
        <dbReference type="PROSITE" id="PS50045"/>
    </source>
</evidence>
<dbReference type="InterPro" id="IPR013767">
    <property type="entry name" value="PAS_fold"/>
</dbReference>
<dbReference type="Gene3D" id="1.10.8.60">
    <property type="match status" value="1"/>
</dbReference>
<dbReference type="SUPFAM" id="SSF46689">
    <property type="entry name" value="Homeodomain-like"/>
    <property type="match status" value="1"/>
</dbReference>
<dbReference type="CDD" id="cd00009">
    <property type="entry name" value="AAA"/>
    <property type="match status" value="1"/>
</dbReference>
<dbReference type="InterPro" id="IPR000014">
    <property type="entry name" value="PAS"/>
</dbReference>
<dbReference type="PROSITE" id="PS00688">
    <property type="entry name" value="SIGMA54_INTERACT_3"/>
    <property type="match status" value="1"/>
</dbReference>
<keyword evidence="6" id="KW-0175">Coiled coil</keyword>
<dbReference type="FunFam" id="3.40.50.300:FF:000006">
    <property type="entry name" value="DNA-binding transcriptional regulator NtrC"/>
    <property type="match status" value="1"/>
</dbReference>
<evidence type="ECO:0000256" key="4">
    <source>
        <dbReference type="ARBA" id="ARBA00023125"/>
    </source>
</evidence>
<protein>
    <submittedName>
        <fullName evidence="9">Transcriptional regulatory protein ZraR</fullName>
    </submittedName>
</protein>
<dbReference type="SUPFAM" id="SSF52540">
    <property type="entry name" value="P-loop containing nucleoside triphosphate hydrolases"/>
    <property type="match status" value="1"/>
</dbReference>
<evidence type="ECO:0000256" key="3">
    <source>
        <dbReference type="ARBA" id="ARBA00023015"/>
    </source>
</evidence>
<keyword evidence="4" id="KW-0238">DNA-binding</keyword>
<dbReference type="InterPro" id="IPR025944">
    <property type="entry name" value="Sigma_54_int_dom_CS"/>
</dbReference>
<dbReference type="InterPro" id="IPR025662">
    <property type="entry name" value="Sigma_54_int_dom_ATP-bd_1"/>
</dbReference>
<feature type="coiled-coil region" evidence="6">
    <location>
        <begin position="233"/>
        <end position="260"/>
    </location>
</feature>
<dbReference type="Gene3D" id="1.10.10.60">
    <property type="entry name" value="Homeodomain-like"/>
    <property type="match status" value="1"/>
</dbReference>
<dbReference type="RefSeq" id="WP_243124217.1">
    <property type="nucleotide sequence ID" value="NZ_QFGA01000003.1"/>
</dbReference>
<proteinExistence type="predicted"/>
<sequence>MPGSTSKIENANLMLAALDASFCGIIVVDVDGQIVSVNEAAKRIFGQKEKDLLGCHIENVSRGMYLTKVLKTGVCVTGQRMYIGERCYISNHLPITYNGAIEGAVAVLQDITELQETTKELQSTRQVMKLLETVLDSDYECIVGVDTEAKITMLNQAYCKFLGVKQEEALGRNVQDVIENTRLHIVLQTGHPEIGQIQRINGHNAVCSRIPIKIDGKLVAAIGKVMFQDVSELRSLIKKVGQLQSELEYYKEEIKSYHETSYSLQDIAGNSCSMRDLKKLTLRVAKNNSTVLIRGESGTGKELIAHALHSSSPRSCGPFVKVNCAAMPEELLESELFGYQDGAFTGARKGGKLGKFELANKGTIFLDEIGDMPMNMQVKLLRVLQEKEVERLGGNRTIKIDVRIVAATNRNLEKMVQEHLFREDLFYRLNVVSLNIPPLRERPEDIPLLADAVMKKLIRRLNCCRKALDVSAIDCLTTYHWPGNVRELENVLERILNIVEDEIITEDHVAPYLPKHDMVRVSKDVRPLKEVVEQLEKDMILKALEKTKGNCITASNLLQVSKSTFYEKMSRYGIYKKFN</sequence>
<keyword evidence="1" id="KW-0547">Nucleotide-binding</keyword>
<dbReference type="SMART" id="SM00091">
    <property type="entry name" value="PAS"/>
    <property type="match status" value="2"/>
</dbReference>
<keyword evidence="2" id="KW-0067">ATP-binding</keyword>
<dbReference type="PROSITE" id="PS00675">
    <property type="entry name" value="SIGMA54_INTERACT_1"/>
    <property type="match status" value="1"/>
</dbReference>
<dbReference type="InterPro" id="IPR025943">
    <property type="entry name" value="Sigma_54_int_dom_ATP-bd_2"/>
</dbReference>